<dbReference type="PANTHER" id="PTHR28457">
    <property type="entry name" value="COILED-COIL DOMAIN-CONTAINING PROTEIN 189"/>
    <property type="match status" value="1"/>
</dbReference>
<keyword evidence="1" id="KW-0175">Coiled coil</keyword>
<accession>A0ABR0Y510</accession>
<comment type="caution">
    <text evidence="3">The sequence shown here is derived from an EMBL/GenBank/DDBJ whole genome shotgun (WGS) entry which is preliminary data.</text>
</comment>
<dbReference type="EMBL" id="JAHFZB010000048">
    <property type="protein sequence ID" value="KAK6467727.1"/>
    <property type="molecule type" value="Genomic_DNA"/>
</dbReference>
<sequence length="256" mass="28697">MLPGIRGIQQEQGLDFLSIVEGSSSLYRGKANQLYPQALLGHDCSRNSDLVHQGGDLLLCPGQLLVIEGDAKLLSRAVHVAVKCETPLANEQHCFQYFSELLLCHSVRRPPFSVDLFSAEQVKMLAEFVINTYFRHFKLYKYMFTPQVRLDVTLSYTGMSEETVVQEDEEQKPSSSPEPSSEEQSPDTAPVEEQGPSPRAELRQYIQSELSAEVSRLQASVEEKLRLNAEALSSKLAQLEERSAGQRDKSHKGKKK</sequence>
<evidence type="ECO:0000313" key="3">
    <source>
        <dbReference type="EMBL" id="KAK6467727.1"/>
    </source>
</evidence>
<feature type="region of interest" description="Disordered" evidence="2">
    <location>
        <begin position="162"/>
        <end position="202"/>
    </location>
</feature>
<reference evidence="3 4" key="1">
    <citation type="submission" date="2021-05" db="EMBL/GenBank/DDBJ databases">
        <authorList>
            <person name="Zahm M."/>
            <person name="Klopp C."/>
            <person name="Cabau C."/>
            <person name="Kuhl H."/>
            <person name="Suciu R."/>
            <person name="Ciorpac M."/>
            <person name="Holostenco D."/>
            <person name="Gessner J."/>
            <person name="Wuertz S."/>
            <person name="Hohne C."/>
            <person name="Stock M."/>
            <person name="Gislard M."/>
            <person name="Lluch J."/>
            <person name="Milhes M."/>
            <person name="Lampietro C."/>
            <person name="Lopez Roques C."/>
            <person name="Donnadieu C."/>
            <person name="Du K."/>
            <person name="Schartl M."/>
            <person name="Guiguen Y."/>
        </authorList>
    </citation>
    <scope>NUCLEOTIDE SEQUENCE [LARGE SCALE GENOMIC DNA]</scope>
    <source>
        <strain evidence="3">Hh-F2</strain>
        <tissue evidence="3">Blood</tissue>
    </source>
</reference>
<evidence type="ECO:0000313" key="4">
    <source>
        <dbReference type="Proteomes" id="UP001369086"/>
    </source>
</evidence>
<proteinExistence type="predicted"/>
<evidence type="ECO:0000256" key="1">
    <source>
        <dbReference type="SAM" id="Coils"/>
    </source>
</evidence>
<dbReference type="InterPro" id="IPR032727">
    <property type="entry name" value="CLAMP"/>
</dbReference>
<protein>
    <submittedName>
        <fullName evidence="3">Coiled-coil domain-containing protein 189</fullName>
    </submittedName>
</protein>
<evidence type="ECO:0000256" key="2">
    <source>
        <dbReference type="SAM" id="MobiDB-lite"/>
    </source>
</evidence>
<name>A0ABR0Y510_HUSHU</name>
<dbReference type="Pfam" id="PF14769">
    <property type="entry name" value="CLAMP"/>
    <property type="match status" value="1"/>
</dbReference>
<gene>
    <name evidence="3" type="ORF">HHUSO_G34777</name>
</gene>
<dbReference type="PANTHER" id="PTHR28457:SF1">
    <property type="entry name" value="CILIA- AND FLAGELLA-ASSOCIATED PROTEIN 119"/>
    <property type="match status" value="1"/>
</dbReference>
<organism evidence="3 4">
    <name type="scientific">Huso huso</name>
    <name type="common">Beluga</name>
    <name type="synonym">Acipenser huso</name>
    <dbReference type="NCBI Taxonomy" id="61971"/>
    <lineage>
        <taxon>Eukaryota</taxon>
        <taxon>Metazoa</taxon>
        <taxon>Chordata</taxon>
        <taxon>Craniata</taxon>
        <taxon>Vertebrata</taxon>
        <taxon>Euteleostomi</taxon>
        <taxon>Actinopterygii</taxon>
        <taxon>Chondrostei</taxon>
        <taxon>Acipenseriformes</taxon>
        <taxon>Acipenseridae</taxon>
        <taxon>Huso</taxon>
    </lineage>
</organism>
<dbReference type="Proteomes" id="UP001369086">
    <property type="component" value="Unassembled WGS sequence"/>
</dbReference>
<feature type="coiled-coil region" evidence="1">
    <location>
        <begin position="222"/>
        <end position="249"/>
    </location>
</feature>
<keyword evidence="4" id="KW-1185">Reference proteome</keyword>